<gene>
    <name evidence="1" type="ORF">NKR19_g5881</name>
</gene>
<reference evidence="1" key="1">
    <citation type="submission" date="2022-07" db="EMBL/GenBank/DDBJ databases">
        <title>Fungi with potential for degradation of polypropylene.</title>
        <authorList>
            <person name="Gostincar C."/>
        </authorList>
    </citation>
    <scope>NUCLEOTIDE SEQUENCE</scope>
    <source>
        <strain evidence="1">EXF-13287</strain>
    </source>
</reference>
<evidence type="ECO:0000313" key="1">
    <source>
        <dbReference type="EMBL" id="KAJ9148758.1"/>
    </source>
</evidence>
<dbReference type="EMBL" id="JANBVN010000085">
    <property type="protein sequence ID" value="KAJ9148758.1"/>
    <property type="molecule type" value="Genomic_DNA"/>
</dbReference>
<dbReference type="AlphaFoldDB" id="A0AA38VUU9"/>
<dbReference type="Proteomes" id="UP001174691">
    <property type="component" value="Unassembled WGS sequence"/>
</dbReference>
<comment type="caution">
    <text evidence="1">The sequence shown here is derived from an EMBL/GenBank/DDBJ whole genome shotgun (WGS) entry which is preliminary data.</text>
</comment>
<protein>
    <submittedName>
        <fullName evidence="1">Uncharacterized protein</fullName>
    </submittedName>
</protein>
<name>A0AA38VUU9_9PEZI</name>
<evidence type="ECO:0000313" key="2">
    <source>
        <dbReference type="Proteomes" id="UP001174691"/>
    </source>
</evidence>
<sequence length="231" mass="24468">MTAHLALAKAMLNVDRSVTAVDSSCGGLEEPAILTYGDVDVGGPGFVLRDSDVATPPPHYFFLYENARDTHPWKYALVNPGTDVFVSLCPTFAGRLVRGDPTMNLDGRVHNLGTWVELSLEGPPSTNAWADISLLEGCDGAATVAAMDNSNVSTGFVGDLITGAPVAVLRTKTNGAVAIAKTVGEGRSDAARDYELSLLDPTKNASIVDQYKPAIKSGNGRFLVTMYRGTY</sequence>
<keyword evidence="2" id="KW-1185">Reference proteome</keyword>
<proteinExistence type="predicted"/>
<organism evidence="1 2">
    <name type="scientific">Coniochaeta hoffmannii</name>
    <dbReference type="NCBI Taxonomy" id="91930"/>
    <lineage>
        <taxon>Eukaryota</taxon>
        <taxon>Fungi</taxon>
        <taxon>Dikarya</taxon>
        <taxon>Ascomycota</taxon>
        <taxon>Pezizomycotina</taxon>
        <taxon>Sordariomycetes</taxon>
        <taxon>Sordariomycetidae</taxon>
        <taxon>Coniochaetales</taxon>
        <taxon>Coniochaetaceae</taxon>
        <taxon>Coniochaeta</taxon>
    </lineage>
</organism>
<accession>A0AA38VUU9</accession>